<dbReference type="GO" id="GO:0016757">
    <property type="term" value="F:glycosyltransferase activity"/>
    <property type="evidence" value="ECO:0007669"/>
    <property type="project" value="UniProtKB-UniRule"/>
</dbReference>
<dbReference type="KEGG" id="bco:Bcell_0212"/>
<dbReference type="OrthoDB" id="2052979at2"/>
<protein>
    <recommendedName>
        <fullName evidence="7">DarT domain-containing protein</fullName>
    </recommendedName>
</protein>
<evidence type="ECO:0000256" key="6">
    <source>
        <dbReference type="PROSITE-ProRule" id="PRU01362"/>
    </source>
</evidence>
<dbReference type="GO" id="GO:0003677">
    <property type="term" value="F:DNA binding"/>
    <property type="evidence" value="ECO:0007669"/>
    <property type="project" value="UniProtKB-UniRule"/>
</dbReference>
<proteinExistence type="inferred from homology"/>
<evidence type="ECO:0000256" key="1">
    <source>
        <dbReference type="ARBA" id="ARBA00022649"/>
    </source>
</evidence>
<dbReference type="PROSITE" id="PS52018">
    <property type="entry name" value="DART"/>
    <property type="match status" value="1"/>
</dbReference>
<dbReference type="RefSeq" id="WP_013486841.1">
    <property type="nucleotide sequence ID" value="NC_014829.1"/>
</dbReference>
<keyword evidence="5 6" id="KW-0238">DNA-binding</keyword>
<keyword evidence="1 6" id="KW-1277">Toxin-antitoxin system</keyword>
<dbReference type="Pfam" id="PF14487">
    <property type="entry name" value="DarT"/>
    <property type="match status" value="1"/>
</dbReference>
<evidence type="ECO:0000256" key="4">
    <source>
        <dbReference type="ARBA" id="ARBA00022695"/>
    </source>
</evidence>
<dbReference type="STRING" id="649639.Bcell_0212"/>
<dbReference type="HOGENOM" id="CLU_088931_1_0_9"/>
<comment type="catalytic activity">
    <reaction evidence="6">
        <text>a thymidine in DNA + NAD(+) = an N-(ADP-alpha-D-ribosyl)-thymidine in DNA + nicotinamide + H(+)</text>
        <dbReference type="Rhea" id="RHEA:71651"/>
        <dbReference type="Rhea" id="RHEA-COMP:13556"/>
        <dbReference type="Rhea" id="RHEA-COMP:18051"/>
        <dbReference type="ChEBI" id="CHEBI:15378"/>
        <dbReference type="ChEBI" id="CHEBI:17154"/>
        <dbReference type="ChEBI" id="CHEBI:57540"/>
        <dbReference type="ChEBI" id="CHEBI:137386"/>
        <dbReference type="ChEBI" id="CHEBI:191199"/>
    </reaction>
</comment>
<feature type="binding site" evidence="6">
    <location>
        <begin position="20"/>
        <end position="22"/>
    </location>
    <ligand>
        <name>NAD(+)</name>
        <dbReference type="ChEBI" id="CHEBI:57540"/>
    </ligand>
</feature>
<feature type="active site" description="Proton acceptor" evidence="6">
    <location>
        <position position="55"/>
    </location>
</feature>
<feature type="binding site" evidence="6">
    <location>
        <position position="55"/>
    </location>
    <ligand>
        <name>NAD(+)</name>
        <dbReference type="ChEBI" id="CHEBI:57540"/>
    </ligand>
</feature>
<keyword evidence="9" id="KW-1185">Reference proteome</keyword>
<keyword evidence="4 6" id="KW-0548">Nucleotidyltransferase</keyword>
<evidence type="ECO:0000259" key="7">
    <source>
        <dbReference type="PROSITE" id="PS52018"/>
    </source>
</evidence>
<organism evidence="8 9">
    <name type="scientific">Evansella cellulosilytica (strain ATCC 21833 / DSM 2522 / FERM P-1141 / JCM 9156 / N-4)</name>
    <name type="common">Bacillus cellulosilyticus</name>
    <dbReference type="NCBI Taxonomy" id="649639"/>
    <lineage>
        <taxon>Bacteria</taxon>
        <taxon>Bacillati</taxon>
        <taxon>Bacillota</taxon>
        <taxon>Bacilli</taxon>
        <taxon>Bacillales</taxon>
        <taxon>Bacillaceae</taxon>
        <taxon>Evansella</taxon>
    </lineage>
</organism>
<name>E6TU40_EVAC2</name>
<dbReference type="EMBL" id="CP002394">
    <property type="protein sequence ID" value="ADU28500.1"/>
    <property type="molecule type" value="Genomic_DNA"/>
</dbReference>
<keyword evidence="2 6" id="KW-0328">Glycosyltransferase</keyword>
<dbReference type="eggNOG" id="ENOG5030JRF">
    <property type="taxonomic scope" value="Bacteria"/>
</dbReference>
<dbReference type="AlphaFoldDB" id="E6TU40"/>
<feature type="active site" evidence="6">
    <location>
        <position position="156"/>
    </location>
</feature>
<dbReference type="Proteomes" id="UP000001401">
    <property type="component" value="Chromosome"/>
</dbReference>
<keyword evidence="3 6" id="KW-0808">Transferase</keyword>
<evidence type="ECO:0000256" key="3">
    <source>
        <dbReference type="ARBA" id="ARBA00022679"/>
    </source>
</evidence>
<accession>E6TU40</accession>
<evidence type="ECO:0000256" key="2">
    <source>
        <dbReference type="ARBA" id="ARBA00022676"/>
    </source>
</evidence>
<comment type="similarity">
    <text evidence="6">Belongs to the DarT ADP-ribosyltransferase family.</text>
</comment>
<dbReference type="GO" id="GO:0016779">
    <property type="term" value="F:nucleotidyltransferase activity"/>
    <property type="evidence" value="ECO:0007669"/>
    <property type="project" value="UniProtKB-UniRule"/>
</dbReference>
<evidence type="ECO:0000256" key="5">
    <source>
        <dbReference type="ARBA" id="ARBA00023125"/>
    </source>
</evidence>
<dbReference type="InterPro" id="IPR029494">
    <property type="entry name" value="DarT"/>
</dbReference>
<reference evidence="8 9" key="1">
    <citation type="submission" date="2010-12" db="EMBL/GenBank/DDBJ databases">
        <title>Complete sequence of Bacillus cellulosilyticus DSM 2522.</title>
        <authorList>
            <consortium name="US DOE Joint Genome Institute"/>
            <person name="Lucas S."/>
            <person name="Copeland A."/>
            <person name="Lapidus A."/>
            <person name="Cheng J.-F."/>
            <person name="Bruce D."/>
            <person name="Goodwin L."/>
            <person name="Pitluck S."/>
            <person name="Chertkov O."/>
            <person name="Detter J.C."/>
            <person name="Han C."/>
            <person name="Tapia R."/>
            <person name="Land M."/>
            <person name="Hauser L."/>
            <person name="Jeffries C."/>
            <person name="Kyrpides N."/>
            <person name="Ivanova N."/>
            <person name="Mikhailova N."/>
            <person name="Brumm P."/>
            <person name="Mead D."/>
            <person name="Woyke T."/>
        </authorList>
    </citation>
    <scope>NUCLEOTIDE SEQUENCE [LARGE SCALE GENOMIC DNA]</scope>
    <source>
        <strain evidence="9">ATCC 21833 / DSM 2522 / FERM P-1141 / JCM 9156 / N-4</strain>
    </source>
</reference>
<sequence>MFREDIKRAAEDNGIRFLLHFTRAENLNSIFRYGILSVSKQKSLSLEVSRNDPNRYDEFLNATSVSIHLPNNILLYKYKNKFNCEWVVLGIKPDIIWEKRCGFCNENAASSNVSKIPLNKRMSVESLNGLFNNISGKPSRSKLNIDKSLTTSPQAEVLVFEDIEPSYIWGVAFESNYAKNKYKENIPSSIKIEIVPELFRFAIRPDYLHW</sequence>
<evidence type="ECO:0000313" key="8">
    <source>
        <dbReference type="EMBL" id="ADU28500.1"/>
    </source>
</evidence>
<feature type="domain" description="DarT" evidence="7">
    <location>
        <begin position="16"/>
        <end position="200"/>
    </location>
</feature>
<gene>
    <name evidence="8" type="ordered locus">Bcell_0212</name>
</gene>
<comment type="caution">
    <text evidence="6">Lacks conserved residue(s) required for the propagation of feature annotation.</text>
</comment>
<evidence type="ECO:0000313" key="9">
    <source>
        <dbReference type="Proteomes" id="UP000001401"/>
    </source>
</evidence>